<name>A0ABV7H0I1_9BURK</name>
<dbReference type="Gene3D" id="1.25.40.10">
    <property type="entry name" value="Tetratricopeptide repeat domain"/>
    <property type="match status" value="2"/>
</dbReference>
<dbReference type="InterPro" id="IPR011990">
    <property type="entry name" value="TPR-like_helical_dom_sf"/>
</dbReference>
<evidence type="ECO:0008006" key="3">
    <source>
        <dbReference type="Google" id="ProtNLM"/>
    </source>
</evidence>
<organism evidence="1 2">
    <name type="scientific">Piscinibacterium candidicorallinum</name>
    <dbReference type="NCBI Taxonomy" id="1793872"/>
    <lineage>
        <taxon>Bacteria</taxon>
        <taxon>Pseudomonadati</taxon>
        <taxon>Pseudomonadota</taxon>
        <taxon>Betaproteobacteria</taxon>
        <taxon>Burkholderiales</taxon>
        <taxon>Piscinibacterium</taxon>
    </lineage>
</organism>
<dbReference type="RefSeq" id="WP_377302145.1">
    <property type="nucleotide sequence ID" value="NZ_CP180191.1"/>
</dbReference>
<protein>
    <recommendedName>
        <fullName evidence="3">Tetratricopeptide repeat-containing protein</fullName>
    </recommendedName>
</protein>
<dbReference type="EMBL" id="JBHRTI010000003">
    <property type="protein sequence ID" value="MFC3147270.1"/>
    <property type="molecule type" value="Genomic_DNA"/>
</dbReference>
<reference evidence="2" key="1">
    <citation type="journal article" date="2019" name="Int. J. Syst. Evol. Microbiol.">
        <title>The Global Catalogue of Microorganisms (GCM) 10K type strain sequencing project: providing services to taxonomists for standard genome sequencing and annotation.</title>
        <authorList>
            <consortium name="The Broad Institute Genomics Platform"/>
            <consortium name="The Broad Institute Genome Sequencing Center for Infectious Disease"/>
            <person name="Wu L."/>
            <person name="Ma J."/>
        </authorList>
    </citation>
    <scope>NUCLEOTIDE SEQUENCE [LARGE SCALE GENOMIC DNA]</scope>
    <source>
        <strain evidence="2">KCTC 52168</strain>
    </source>
</reference>
<keyword evidence="2" id="KW-1185">Reference proteome</keyword>
<evidence type="ECO:0000313" key="1">
    <source>
        <dbReference type="EMBL" id="MFC3147270.1"/>
    </source>
</evidence>
<dbReference type="Proteomes" id="UP001595556">
    <property type="component" value="Unassembled WGS sequence"/>
</dbReference>
<gene>
    <name evidence="1" type="ORF">ACFOEN_06400</name>
</gene>
<evidence type="ECO:0000313" key="2">
    <source>
        <dbReference type="Proteomes" id="UP001595556"/>
    </source>
</evidence>
<proteinExistence type="predicted"/>
<sequence>MPKGWKKFEHADAAYEYTAASIKKAWPRLHAGDAEPLPKDAASLDAWIAYHAGDFSKAVDLGLAAGTGSGINAANKAQCIYATYIETNEKKQLALYEEAAARAEELQASEPKNANAYYLYAYAMGRYGQGIGVVKAATQGIASKIKAALDTAIKLAPKHADAHIALGAYHAEIIDKVGSMIGGLTYGANKDTGLKMFKKALDLNPDSAIARVEYANGLVMLEGKKKLGEAEKLYQEAAEHEAADAMERLDVELAKSELDD</sequence>
<comment type="caution">
    <text evidence="1">The sequence shown here is derived from an EMBL/GenBank/DDBJ whole genome shotgun (WGS) entry which is preliminary data.</text>
</comment>
<accession>A0ABV7H0I1</accession>
<dbReference type="SUPFAM" id="SSF48452">
    <property type="entry name" value="TPR-like"/>
    <property type="match status" value="1"/>
</dbReference>